<comment type="caution">
    <text evidence="4">The sequence shown here is derived from an EMBL/GenBank/DDBJ whole genome shotgun (WGS) entry which is preliminary data.</text>
</comment>
<keyword evidence="1" id="KW-0175">Coiled coil</keyword>
<dbReference type="Proteomes" id="UP000037507">
    <property type="component" value="Unassembled WGS sequence"/>
</dbReference>
<evidence type="ECO:0000259" key="3">
    <source>
        <dbReference type="Pfam" id="PF24241"/>
    </source>
</evidence>
<dbReference type="RefSeq" id="WP_053168783.1">
    <property type="nucleotide sequence ID" value="NZ_LFYT02000005.1"/>
</dbReference>
<protein>
    <recommendedName>
        <fullName evidence="3">Putative cytidine deaminase C-terminal domain-containing protein</fullName>
    </recommendedName>
</protein>
<dbReference type="EMBL" id="LFYT02000005">
    <property type="protein sequence ID" value="PVE43658.1"/>
    <property type="molecule type" value="Genomic_DNA"/>
</dbReference>
<feature type="region of interest" description="Disordered" evidence="2">
    <location>
        <begin position="203"/>
        <end position="222"/>
    </location>
</feature>
<evidence type="ECO:0000313" key="4">
    <source>
        <dbReference type="EMBL" id="PVE43658.1"/>
    </source>
</evidence>
<keyword evidence="5" id="KW-1185">Reference proteome</keyword>
<dbReference type="OrthoDB" id="5666689at2"/>
<reference evidence="4" key="1">
    <citation type="submission" date="2017-04" db="EMBL/GenBank/DDBJ databases">
        <title>Unexpected and diverse lifestyles within the genus Limnohabitans.</title>
        <authorList>
            <person name="Kasalicky V."/>
            <person name="Mehrshad M."/>
            <person name="Andrei S.-A."/>
            <person name="Salcher M."/>
            <person name="Kratochvilova H."/>
            <person name="Simek K."/>
            <person name="Ghai R."/>
        </authorList>
    </citation>
    <scope>NUCLEOTIDE SEQUENCE [LARGE SCALE GENOMIC DNA]</scope>
    <source>
        <strain evidence="4">II-D5</strain>
    </source>
</reference>
<organism evidence="4 5">
    <name type="scientific">Limnohabitans planktonicus II-D5</name>
    <dbReference type="NCBI Taxonomy" id="1293045"/>
    <lineage>
        <taxon>Bacteria</taxon>
        <taxon>Pseudomonadati</taxon>
        <taxon>Pseudomonadota</taxon>
        <taxon>Betaproteobacteria</taxon>
        <taxon>Burkholderiales</taxon>
        <taxon>Comamonadaceae</taxon>
        <taxon>Limnohabitans</taxon>
    </lineage>
</organism>
<feature type="domain" description="Putative cytidine deaminase C-terminal" evidence="3">
    <location>
        <begin position="859"/>
        <end position="988"/>
    </location>
</feature>
<proteinExistence type="predicted"/>
<dbReference type="Pfam" id="PF24241">
    <property type="entry name" value="Deam_C"/>
    <property type="match status" value="1"/>
</dbReference>
<dbReference type="InterPro" id="IPR057580">
    <property type="entry name" value="Deam_C"/>
</dbReference>
<sequence>MLAPGLNSPSGSGNIDITAKTVDIKEARETGSQSTEQKFKQSGLTLAITSPVISALQTANNQLQAAGNTSSGRMQALAAANAGFNLKQGADAVQAGQGDANGMVKNADGKMVEANAADKAGGIGISLSLGASSSQSQQQSSADSAKGSKVNAGGNVSIQATRTAGAPNDTGQDSDITVQGSKVQAGKTVTLKADDQVNLLAAQNTTQESNSNQSKSGSIGLAMQLGNGGGGMGFTASASKATGQGAGNSTTYTNSQVAGNTVNIESGGDTNLKGAVVKGDQVTAKVGGNLTIQSLQDKSQYKESSKSAGGSVMVGAGVSGSVNLAKSSINSDYLSVGEQSAIRAGEGGFQVNVQGKTTLTGGQITSTQAAIDNNKNSYEAKQGTTTTDLQNSANYSANSVSVGIGAGTLPGKSASAGMSGVGVGSDKGSAQSTTTAGISGVAGNTAARTGDKGTSIAPIFNKDQVKDEVNAQVAITSEFGKQASKAVGDYAKTQYDKALASGDKAGMDAWKEGGSSRIAMHAVVGGLTGGVQGAVGAGTSQAVIDQVGQALKETNLPAEVKQALVLAAGTAVGAAASGGSVTGGATAFNATANNYLTTVDLSKANRTKSLDIKTSLANNDKLINACQGGSSASCTQAQTKVQQDIQDLQDYKIALLSERNLSNDSATKDAISARIKEADAQIASANNQIETARLQTNGGNYFTKDLTGAQRETIGMALDPLQAAGVKAGVKVVNTVNTVIDNAVVSAEQATSVNKTKVELNGVSENVAAKSPTATDATATSPYGSNGTIYGKTTLTDVNGNPIATKPTLPGAEASGGGKVVGEITPPVTSGGTANSATGPKLAEQLSNESLVASGANMNNIKVVAEGKVNGQVYIDTNQGARPVAAANASEITLVPADRVAARDAQGLGNVNGNMATAHAEIGVIQQASNAGVAKGADMTLTVKGEPVCTYCRGDIPAAAEAAGLKSLTIVDQMAGITYFWKPGMTKLGKL</sequence>
<dbReference type="GO" id="GO:0003824">
    <property type="term" value="F:catalytic activity"/>
    <property type="evidence" value="ECO:0007669"/>
    <property type="project" value="UniProtKB-ARBA"/>
</dbReference>
<feature type="coiled-coil region" evidence="1">
    <location>
        <begin position="668"/>
        <end position="695"/>
    </location>
</feature>
<gene>
    <name evidence="4" type="ORF">H663_006615</name>
</gene>
<accession>A0A2T7UGC9</accession>
<dbReference type="InterPro" id="IPR025157">
    <property type="entry name" value="Hemagglutinin_rpt"/>
</dbReference>
<evidence type="ECO:0000256" key="2">
    <source>
        <dbReference type="SAM" id="MobiDB-lite"/>
    </source>
</evidence>
<evidence type="ECO:0000313" key="5">
    <source>
        <dbReference type="Proteomes" id="UP000037507"/>
    </source>
</evidence>
<name>A0A2T7UGC9_9BURK</name>
<dbReference type="Pfam" id="PF13332">
    <property type="entry name" value="Fil_haemagg_2"/>
    <property type="match status" value="1"/>
</dbReference>
<dbReference type="AlphaFoldDB" id="A0A2T7UGC9"/>
<evidence type="ECO:0000256" key="1">
    <source>
        <dbReference type="SAM" id="Coils"/>
    </source>
</evidence>
<feature type="compositionally biased region" description="Polar residues" evidence="2">
    <location>
        <begin position="203"/>
        <end position="217"/>
    </location>
</feature>